<protein>
    <recommendedName>
        <fullName evidence="5">Oxidative damage protection protein</fullName>
    </recommendedName>
</protein>
<dbReference type="Proteomes" id="UP000027284">
    <property type="component" value="Unassembled WGS sequence"/>
</dbReference>
<evidence type="ECO:0000313" key="4">
    <source>
        <dbReference type="Proteomes" id="UP000027284"/>
    </source>
</evidence>
<proteinExistence type="predicted"/>
<dbReference type="InterPro" id="IPR007457">
    <property type="entry name" value="Fe_traffick_prot_YggX"/>
</dbReference>
<name>A0A062Y184_9BACT</name>
<evidence type="ECO:0000256" key="2">
    <source>
        <dbReference type="SAM" id="MobiDB-lite"/>
    </source>
</evidence>
<feature type="region of interest" description="Disordered" evidence="2">
    <location>
        <begin position="1"/>
        <end position="27"/>
    </location>
</feature>
<dbReference type="Gene3D" id="1.10.3880.10">
    <property type="entry name" value="Fe(II) trafficking protein YggX"/>
    <property type="match status" value="1"/>
</dbReference>
<dbReference type="SUPFAM" id="SSF111148">
    <property type="entry name" value="YggX-like"/>
    <property type="match status" value="1"/>
</dbReference>
<dbReference type="EMBL" id="JMFG01000011">
    <property type="protein sequence ID" value="KDA54161.1"/>
    <property type="molecule type" value="Genomic_DNA"/>
</dbReference>
<dbReference type="PANTHER" id="PTHR36965">
    <property type="entry name" value="FE(2+)-TRAFFICKING PROTEIN-RELATED"/>
    <property type="match status" value="1"/>
</dbReference>
<dbReference type="Pfam" id="PF04362">
    <property type="entry name" value="Iron_traffic"/>
    <property type="match status" value="1"/>
</dbReference>
<dbReference type="GO" id="GO:0005829">
    <property type="term" value="C:cytosol"/>
    <property type="evidence" value="ECO:0007669"/>
    <property type="project" value="TreeGrafter"/>
</dbReference>
<dbReference type="RefSeq" id="WP_038048213.1">
    <property type="nucleotide sequence ID" value="NZ_JMFG01000011.1"/>
</dbReference>
<dbReference type="GO" id="GO:0005506">
    <property type="term" value="F:iron ion binding"/>
    <property type="evidence" value="ECO:0007669"/>
    <property type="project" value="InterPro"/>
</dbReference>
<accession>A0A062Y184</accession>
<dbReference type="InterPro" id="IPR036766">
    <property type="entry name" value="Fe_traffick_prot_YggX_sf"/>
</dbReference>
<reference evidence="3 4" key="1">
    <citation type="submission" date="2014-04" db="EMBL/GenBank/DDBJ databases">
        <title>The Genome Sequence of Thermoanaerobaculum aquaticum MP-01, The First Cultivated Group 23 Acidobacterium.</title>
        <authorList>
            <person name="Stamps B.W."/>
            <person name="Losey N.A."/>
            <person name="Lawson P.A."/>
            <person name="Stevenson B.S."/>
        </authorList>
    </citation>
    <scope>NUCLEOTIDE SEQUENCE [LARGE SCALE GENOMIC DNA]</scope>
    <source>
        <strain evidence="3 4">MP-01</strain>
    </source>
</reference>
<keyword evidence="4" id="KW-1185">Reference proteome</keyword>
<organism evidence="3 4">
    <name type="scientific">Thermoanaerobaculum aquaticum</name>
    <dbReference type="NCBI Taxonomy" id="1312852"/>
    <lineage>
        <taxon>Bacteria</taxon>
        <taxon>Pseudomonadati</taxon>
        <taxon>Acidobacteriota</taxon>
        <taxon>Thermoanaerobaculia</taxon>
        <taxon>Thermoanaerobaculales</taxon>
        <taxon>Thermoanaerobaculaceae</taxon>
        <taxon>Thermoanaerobaculum</taxon>
    </lineage>
</organism>
<dbReference type="PANTHER" id="PTHR36965:SF1">
    <property type="entry name" value="FE(2+)-TRAFFICKING PROTEIN-RELATED"/>
    <property type="match status" value="1"/>
</dbReference>
<dbReference type="STRING" id="1312852.EG19_00930"/>
<dbReference type="NCBIfam" id="NF003817">
    <property type="entry name" value="PRK05408.1"/>
    <property type="match status" value="1"/>
</dbReference>
<keyword evidence="1" id="KW-0408">Iron</keyword>
<evidence type="ECO:0000313" key="3">
    <source>
        <dbReference type="EMBL" id="KDA54161.1"/>
    </source>
</evidence>
<gene>
    <name evidence="3" type="ORF">EG19_00930</name>
</gene>
<evidence type="ECO:0000256" key="1">
    <source>
        <dbReference type="ARBA" id="ARBA00023004"/>
    </source>
</evidence>
<evidence type="ECO:0008006" key="5">
    <source>
        <dbReference type="Google" id="ProtNLM"/>
    </source>
</evidence>
<dbReference type="GO" id="GO:0034599">
    <property type="term" value="P:cellular response to oxidative stress"/>
    <property type="evidence" value="ECO:0007669"/>
    <property type="project" value="TreeGrafter"/>
</dbReference>
<comment type="caution">
    <text evidence="3">The sequence shown here is derived from an EMBL/GenBank/DDBJ whole genome shotgun (WGS) entry which is preliminary data.</text>
</comment>
<sequence>MPITCRRCGTVSEPMPAPPMPGSLGEKVQQSVCGPCWQEWLRMQVMIINEYRLSLADPQTRTILTQHMEEFLHLKP</sequence>
<dbReference type="AlphaFoldDB" id="A0A062Y184"/>